<dbReference type="CDD" id="cd11577">
    <property type="entry name" value="GH71"/>
    <property type="match status" value="1"/>
</dbReference>
<accession>A0A6A6C4F6</accession>
<dbReference type="RefSeq" id="XP_033662800.1">
    <property type="nucleotide sequence ID" value="XM_033818294.1"/>
</dbReference>
<name>A0A6A6C4F6_ZASCE</name>
<sequence>MHTNFATKACAIAALLPTAAIAQSVFAHVIVGNTASYTIEQWTSEIELAQSYGIDAFVLNIGTPFEGNTATQASYAFQACNALSSGFKMFFSFDYNGGTDGPWSQSDIITILQAYAPNGCHFQYDGKALVSTFEGTSTDEINAWPSIRAAVNHGLYFVPDWTLLGPHGFDTSLVDGAFSWDMWPAGAHDVSTTSDVAWDEDFLTPAGKTYMMGVSPWFYTDLPYKAWVWRGDSAWSLRWNQTLQIVPEFVEIATWNDYGESHYIGPIVSAGIPSGAERYVENYPHTGWLETLPYQIAAYKHAYSAANPTPSVAAGEEKIVYWYRTSPASAGSTNATGNYCPSPYNAGAYQSCVPITDILEDEVFAIVLASQAGTASITIGGSTSTFSVSSGNNFVRKAFQGNTGVVSVGMGSVSGSGVEITAAPASGIANYNAWVGCAGSCRSI</sequence>
<dbReference type="Proteomes" id="UP000799537">
    <property type="component" value="Unassembled WGS sequence"/>
</dbReference>
<proteinExistence type="predicted"/>
<protein>
    <submittedName>
        <fullName evidence="2">Glycoside hydrolase family 71 protein</fullName>
    </submittedName>
</protein>
<dbReference type="GO" id="GO:0051118">
    <property type="term" value="F:glucan endo-1,3-alpha-glucosidase activity"/>
    <property type="evidence" value="ECO:0007669"/>
    <property type="project" value="InterPro"/>
</dbReference>
<feature type="chain" id="PRO_5025682389" evidence="1">
    <location>
        <begin position="23"/>
        <end position="444"/>
    </location>
</feature>
<evidence type="ECO:0000313" key="2">
    <source>
        <dbReference type="EMBL" id="KAF2161911.1"/>
    </source>
</evidence>
<keyword evidence="3" id="KW-1185">Reference proteome</keyword>
<keyword evidence="1" id="KW-0732">Signal</keyword>
<dbReference type="OrthoDB" id="3257981at2759"/>
<reference evidence="2" key="1">
    <citation type="journal article" date="2020" name="Stud. Mycol.">
        <title>101 Dothideomycetes genomes: a test case for predicting lifestyles and emergence of pathogens.</title>
        <authorList>
            <person name="Haridas S."/>
            <person name="Albert R."/>
            <person name="Binder M."/>
            <person name="Bloem J."/>
            <person name="Labutti K."/>
            <person name="Salamov A."/>
            <person name="Andreopoulos B."/>
            <person name="Baker S."/>
            <person name="Barry K."/>
            <person name="Bills G."/>
            <person name="Bluhm B."/>
            <person name="Cannon C."/>
            <person name="Castanera R."/>
            <person name="Culley D."/>
            <person name="Daum C."/>
            <person name="Ezra D."/>
            <person name="Gonzalez J."/>
            <person name="Henrissat B."/>
            <person name="Kuo A."/>
            <person name="Liang C."/>
            <person name="Lipzen A."/>
            <person name="Lutzoni F."/>
            <person name="Magnuson J."/>
            <person name="Mondo S."/>
            <person name="Nolan M."/>
            <person name="Ohm R."/>
            <person name="Pangilinan J."/>
            <person name="Park H.-J."/>
            <person name="Ramirez L."/>
            <person name="Alfaro M."/>
            <person name="Sun H."/>
            <person name="Tritt A."/>
            <person name="Yoshinaga Y."/>
            <person name="Zwiers L.-H."/>
            <person name="Turgeon B."/>
            <person name="Goodwin S."/>
            <person name="Spatafora J."/>
            <person name="Crous P."/>
            <person name="Grigoriev I."/>
        </authorList>
    </citation>
    <scope>NUCLEOTIDE SEQUENCE</scope>
    <source>
        <strain evidence="2">ATCC 36951</strain>
    </source>
</reference>
<gene>
    <name evidence="2" type="ORF">M409DRAFT_69439</name>
</gene>
<dbReference type="InterPro" id="IPR005197">
    <property type="entry name" value="Glyco_hydro_71"/>
</dbReference>
<feature type="signal peptide" evidence="1">
    <location>
        <begin position="1"/>
        <end position="22"/>
    </location>
</feature>
<evidence type="ECO:0000313" key="3">
    <source>
        <dbReference type="Proteomes" id="UP000799537"/>
    </source>
</evidence>
<keyword evidence="2" id="KW-0378">Hydrolase</keyword>
<dbReference type="Pfam" id="PF03659">
    <property type="entry name" value="Glyco_hydro_71"/>
    <property type="match status" value="1"/>
</dbReference>
<dbReference type="EMBL" id="ML993616">
    <property type="protein sequence ID" value="KAF2161911.1"/>
    <property type="molecule type" value="Genomic_DNA"/>
</dbReference>
<dbReference type="AlphaFoldDB" id="A0A6A6C4F6"/>
<dbReference type="GeneID" id="54571566"/>
<dbReference type="Gene3D" id="3.20.20.80">
    <property type="entry name" value="Glycosidases"/>
    <property type="match status" value="1"/>
</dbReference>
<organism evidence="2 3">
    <name type="scientific">Zasmidium cellare ATCC 36951</name>
    <dbReference type="NCBI Taxonomy" id="1080233"/>
    <lineage>
        <taxon>Eukaryota</taxon>
        <taxon>Fungi</taxon>
        <taxon>Dikarya</taxon>
        <taxon>Ascomycota</taxon>
        <taxon>Pezizomycotina</taxon>
        <taxon>Dothideomycetes</taxon>
        <taxon>Dothideomycetidae</taxon>
        <taxon>Mycosphaerellales</taxon>
        <taxon>Mycosphaerellaceae</taxon>
        <taxon>Zasmidium</taxon>
    </lineage>
</organism>
<evidence type="ECO:0000256" key="1">
    <source>
        <dbReference type="SAM" id="SignalP"/>
    </source>
</evidence>